<proteinExistence type="predicted"/>
<comment type="caution">
    <text evidence="3">The sequence shown here is derived from an EMBL/GenBank/DDBJ whole genome shotgun (WGS) entry which is preliminary data.</text>
</comment>
<dbReference type="InterPro" id="IPR036365">
    <property type="entry name" value="PGBD-like_sf"/>
</dbReference>
<feature type="coiled-coil region" evidence="1">
    <location>
        <begin position="281"/>
        <end position="404"/>
    </location>
</feature>
<dbReference type="Gene3D" id="1.10.101.10">
    <property type="entry name" value="PGBD-like superfamily/PGBD"/>
    <property type="match status" value="1"/>
</dbReference>
<dbReference type="PANTHER" id="PTHR45725:SF18">
    <property type="entry name" value="ORC1-LIKE AAA ATPASE DOMAIN-CONTAINING PROTEIN"/>
    <property type="match status" value="1"/>
</dbReference>
<dbReference type="EMBL" id="JAHZUY010000022">
    <property type="protein sequence ID" value="MBW8269782.1"/>
    <property type="molecule type" value="Genomic_DNA"/>
</dbReference>
<evidence type="ECO:0000313" key="4">
    <source>
        <dbReference type="Proteomes" id="UP001519924"/>
    </source>
</evidence>
<dbReference type="RefSeq" id="WP_220117536.1">
    <property type="nucleotide sequence ID" value="NZ_JAHZUY010000022.1"/>
</dbReference>
<feature type="coiled-coil region" evidence="1">
    <location>
        <begin position="30"/>
        <end position="119"/>
    </location>
</feature>
<dbReference type="InterPro" id="IPR002477">
    <property type="entry name" value="Peptidoglycan-bd-like"/>
</dbReference>
<evidence type="ECO:0000256" key="1">
    <source>
        <dbReference type="SAM" id="Coils"/>
    </source>
</evidence>
<name>A0ABS7F4A8_9PROT</name>
<feature type="non-terminal residue" evidence="3">
    <location>
        <position position="1"/>
    </location>
</feature>
<organism evidence="3 4">
    <name type="scientific">Caldovatus aquaticus</name>
    <dbReference type="NCBI Taxonomy" id="2865671"/>
    <lineage>
        <taxon>Bacteria</taxon>
        <taxon>Pseudomonadati</taxon>
        <taxon>Pseudomonadota</taxon>
        <taxon>Alphaproteobacteria</taxon>
        <taxon>Acetobacterales</taxon>
        <taxon>Roseomonadaceae</taxon>
        <taxon>Caldovatus</taxon>
    </lineage>
</organism>
<dbReference type="SUPFAM" id="SSF47090">
    <property type="entry name" value="PGBD-like"/>
    <property type="match status" value="1"/>
</dbReference>
<dbReference type="Proteomes" id="UP001519924">
    <property type="component" value="Unassembled WGS sequence"/>
</dbReference>
<evidence type="ECO:0000259" key="2">
    <source>
        <dbReference type="Pfam" id="PF01471"/>
    </source>
</evidence>
<keyword evidence="4" id="KW-1185">Reference proteome</keyword>
<evidence type="ECO:0000313" key="3">
    <source>
        <dbReference type="EMBL" id="MBW8269782.1"/>
    </source>
</evidence>
<dbReference type="InterPro" id="IPR036366">
    <property type="entry name" value="PGBDSf"/>
</dbReference>
<dbReference type="Pfam" id="PF01471">
    <property type="entry name" value="PG_binding_1"/>
    <property type="match status" value="1"/>
</dbReference>
<sequence>REDAAVALAAAEERAAAARAPVEARFAVPLATLRAAVAAAQAEHEAAARLPEVPPEQAALLARRAEAQRLLAEGERRLAAAAQARQAGEQARDAAAARARAAQAELARHEEAIAEIARQRAALLAPGARVDDAHLRGAREEDRRLLLLEGEFTALFGQARNAVRPLVLQRLPALTRLKEQAEGMPPFLYCTEKRERLEAYFTSAILGLQASVALRGTDASMLSGALVWLGEDALKNFREAQCADPAAVAQALAQNAQERLGAVTLRATALRGTVARETRAAEEAEAARAAAAQAIAAAQAEIRRARAEIEQAGQQLQLRAAEFRAAAEPLAAARQAALEAAGARLEAARAELATVEAAHAAALEAEVPPAAPARQAAEDAAARAREAEAAVEAARDALAEALAADYASRFVAVASRPAPGWPAPGRTEAGGQAALCAEIRNAGPLAVRAVEVDLLFRDHSLAAAGIPAAEALGAYGNGGVLEPVSQTQGREPVIGLAPRARWRTEPGACPVIEIARLAATERGRALAAAAGGADALLARNGAGWRFALRAVRLARPDTLRRTGDAVWSYAVEPHRAVFAAELRQAEEAALAPPPAPEAAAAAPADVVVTLDRATALRVQRALNARAFDAGAADGIVGPRTRDAIRAFQRSLGRPDTGELTREQLDRLLGEPGAAAAG</sequence>
<protein>
    <submittedName>
        <fullName evidence="3">Peptidoglycan-binding protein</fullName>
    </submittedName>
</protein>
<gene>
    <name evidence="3" type="ORF">K1J50_09810</name>
</gene>
<dbReference type="InterPro" id="IPR051425">
    <property type="entry name" value="Formin_Homology"/>
</dbReference>
<accession>A0ABS7F4A8</accession>
<dbReference type="PANTHER" id="PTHR45725">
    <property type="entry name" value="FORMIN HOMOLOGY 2 FAMILY MEMBER"/>
    <property type="match status" value="1"/>
</dbReference>
<feature type="domain" description="Peptidoglycan binding-like" evidence="2">
    <location>
        <begin position="618"/>
        <end position="667"/>
    </location>
</feature>
<keyword evidence="1" id="KW-0175">Coiled coil</keyword>
<reference evidence="3 4" key="1">
    <citation type="submission" date="2021-08" db="EMBL/GenBank/DDBJ databases">
        <title>Caldovatus sediminis gen. nov., sp. nov., a moderately thermophilic bacterium isolated from a hot spring.</title>
        <authorList>
            <person name="Hu C.-J."/>
            <person name="Li W.-J."/>
            <person name="Xian W.-D."/>
        </authorList>
    </citation>
    <scope>NUCLEOTIDE SEQUENCE [LARGE SCALE GENOMIC DNA]</scope>
    <source>
        <strain evidence="3 4">SYSU G05006</strain>
    </source>
</reference>